<dbReference type="RefSeq" id="WP_154315027.1">
    <property type="nucleotide sequence ID" value="NZ_WKRA01000029.1"/>
</dbReference>
<protein>
    <recommendedName>
        <fullName evidence="3">DNA-binding protein</fullName>
    </recommendedName>
</protein>
<evidence type="ECO:0000313" key="2">
    <source>
        <dbReference type="Proteomes" id="UP000431304"/>
    </source>
</evidence>
<dbReference type="AlphaFoldDB" id="A0A844E558"/>
<reference evidence="1 2" key="1">
    <citation type="journal article" date="2019" name="Nat. Med.">
        <title>A library of human gut bacterial isolates paired with longitudinal multiomics data enables mechanistic microbiome research.</title>
        <authorList>
            <person name="Poyet M."/>
            <person name="Groussin M."/>
            <person name="Gibbons S.M."/>
            <person name="Avila-Pacheco J."/>
            <person name="Jiang X."/>
            <person name="Kearney S.M."/>
            <person name="Perrotta A.R."/>
            <person name="Berdy B."/>
            <person name="Zhao S."/>
            <person name="Lieberman T.D."/>
            <person name="Swanson P.K."/>
            <person name="Smith M."/>
            <person name="Roesemann S."/>
            <person name="Alexander J.E."/>
            <person name="Rich S.A."/>
            <person name="Livny J."/>
            <person name="Vlamakis H."/>
            <person name="Clish C."/>
            <person name="Bullock K."/>
            <person name="Deik A."/>
            <person name="Scott J."/>
            <person name="Pierce K.A."/>
            <person name="Xavier R.J."/>
            <person name="Alm E.J."/>
        </authorList>
    </citation>
    <scope>NUCLEOTIDE SEQUENCE [LARGE SCALE GENOMIC DNA]</scope>
    <source>
        <strain evidence="1 2">BIOML-A3</strain>
    </source>
</reference>
<evidence type="ECO:0008006" key="3">
    <source>
        <dbReference type="Google" id="ProtNLM"/>
    </source>
</evidence>
<dbReference type="EMBL" id="WKRA01000029">
    <property type="protein sequence ID" value="MSD17116.1"/>
    <property type="molecule type" value="Genomic_DNA"/>
</dbReference>
<sequence>MKEREILSAAAASRYIGCAPQKVREHIRAGIWKFGVCIPKKGAKDEFLIYRRQMINFFEGGNHEQT</sequence>
<gene>
    <name evidence="1" type="ORF">GKE72_13835</name>
</gene>
<accession>A0A844E558</accession>
<organism evidence="1 2">
    <name type="scientific">Eubacterium ramulus</name>
    <dbReference type="NCBI Taxonomy" id="39490"/>
    <lineage>
        <taxon>Bacteria</taxon>
        <taxon>Bacillati</taxon>
        <taxon>Bacillota</taxon>
        <taxon>Clostridia</taxon>
        <taxon>Eubacteriales</taxon>
        <taxon>Eubacteriaceae</taxon>
        <taxon>Eubacterium</taxon>
    </lineage>
</organism>
<name>A0A844E558_EUBRA</name>
<comment type="caution">
    <text evidence="1">The sequence shown here is derived from an EMBL/GenBank/DDBJ whole genome shotgun (WGS) entry which is preliminary data.</text>
</comment>
<proteinExistence type="predicted"/>
<evidence type="ECO:0000313" key="1">
    <source>
        <dbReference type="EMBL" id="MSD17116.1"/>
    </source>
</evidence>
<dbReference type="Proteomes" id="UP000431304">
    <property type="component" value="Unassembled WGS sequence"/>
</dbReference>